<name>A0A9W9K9Z2_9EURO</name>
<dbReference type="InterPro" id="IPR000679">
    <property type="entry name" value="Znf_GATA"/>
</dbReference>
<accession>A0A9W9K9Z2</accession>
<dbReference type="Gene3D" id="3.30.50.10">
    <property type="entry name" value="Erythroid Transcription Factor GATA-1, subunit A"/>
    <property type="match status" value="1"/>
</dbReference>
<dbReference type="InterPro" id="IPR042403">
    <property type="entry name" value="Spt21/Ams2"/>
</dbReference>
<dbReference type="GO" id="GO:0030466">
    <property type="term" value="P:silent mating-type cassette heterochromatin formation"/>
    <property type="evidence" value="ECO:0007669"/>
    <property type="project" value="TreeGrafter"/>
</dbReference>
<feature type="compositionally biased region" description="Low complexity" evidence="1">
    <location>
        <begin position="548"/>
        <end position="561"/>
    </location>
</feature>
<keyword evidence="4" id="KW-1185">Reference proteome</keyword>
<dbReference type="PANTHER" id="PTHR39147:SF1">
    <property type="entry name" value="PROTEIN SPT21"/>
    <property type="match status" value="1"/>
</dbReference>
<evidence type="ECO:0000313" key="3">
    <source>
        <dbReference type="EMBL" id="KAJ5098579.1"/>
    </source>
</evidence>
<evidence type="ECO:0000256" key="1">
    <source>
        <dbReference type="SAM" id="MobiDB-lite"/>
    </source>
</evidence>
<dbReference type="GO" id="GO:0043565">
    <property type="term" value="F:sequence-specific DNA binding"/>
    <property type="evidence" value="ECO:0007669"/>
    <property type="project" value="InterPro"/>
</dbReference>
<feature type="compositionally biased region" description="Polar residues" evidence="1">
    <location>
        <begin position="1150"/>
        <end position="1166"/>
    </location>
</feature>
<proteinExistence type="predicted"/>
<sequence length="1166" mass="127679">MESQDGITVRPMRLKVLYTFDNENKTNCLARWPHVLDIQTAYLDETTPIGVIELKTCIQAIVSASPELVAQLGKDYTVYAYDYSEYETPLVGQGMLSWVLASASPTPEAPAHQSKTMVTGRVCKNPLGIFSKGSAQETLEVKLRLVPVPTVMQSEYLDSMQKYRELSNVIPHDFDAQSWTNFMRQNPALLERSRSQQYDSASSPMNQSGIERFHQLLSEGATPREFSNYPGNESTRSASPTHSFGPPSRMSTPGGTRPSAQQQQSQSKGFASNDIIRPSSSASMRDSDYQSQSYHQQRRGSIISGYGSGGEESSDPQPRKRAKLYQANWPGKSDMNIERQPSSLRVQASTAASVRIHRPTPVNPLLAGEHSNEEPVRPPTPISGPSDLPRRARPSSSLLREYSAPSSSSYMSPYTPSDDIVGTDQIATSPEDSHYQGLFEPSFSMPSSPPVMDCRFPSKSSPNLPPISLDTDPGFMSGGLDDLIDNGATTPVEEPQRAQSQASEQMRPRSVRPAVQASSPVSMIGPESQNTQQGPAPQPAKKQDSRMPPRTTSASSRPTSRGGAQYTPKSIAPAPISQNELERLIATIPASDPAGPSHPPQTWAGPMSDCYAQTPGAGTFVPAPTSGRRRKADASRRAKQIQTRLDTAIREGQMPPYCENCGCIETPTWRRAWSKEIEGNEHTAKEMMGFEHSLFWEPLEKGIHAEVTRFKIFKKTLNEDEVDFVQVLLCNPCGLWLFKAKSMRPENKWNKQPAEKIGEKRQRPSRKRKQSGGPLSKPSTRNKAGTEAAASSPAPTEASSVQAGEGATPQLDNPQEDAENLSLNEAPEEPAAKRRRANSAEPPRSTDSVKGRWEEQDAVEALKLAIQSSPARNMESRKIPSDETKLTPKPVRRALFPASQNEGALKEVDASLINDCIPRRSPRIASSSREDKRSRDKENQDPTNNHDLDYLFESPADFDLPVSPTPRRRNPRVNAVHERRHSLPSNSPTANRQRDVISATNAARLTAARLQHLQQEGQESTTSSPRQQPSPLKNGLAALSDTGLNPDALNSLDGMMLDIFDDANHPNLHLGDDWANWLPTDYVSPTGSEGHGASDEMLTALLSGPALMKENLQDSQFSMFDLANTNIPDSGFFSSDALQGDAASLPSKAQPAQEQSTGHEANSPTA</sequence>
<feature type="compositionally biased region" description="Basic and acidic residues" evidence="1">
    <location>
        <begin position="747"/>
        <end position="762"/>
    </location>
</feature>
<feature type="compositionally biased region" description="Low complexity" evidence="1">
    <location>
        <begin position="1020"/>
        <end position="1031"/>
    </location>
</feature>
<reference evidence="3" key="1">
    <citation type="submission" date="2022-11" db="EMBL/GenBank/DDBJ databases">
        <authorList>
            <person name="Petersen C."/>
        </authorList>
    </citation>
    <scope>NUCLEOTIDE SEQUENCE</scope>
    <source>
        <strain evidence="3">IBT 30761</strain>
    </source>
</reference>
<dbReference type="GO" id="GO:0006357">
    <property type="term" value="P:regulation of transcription by RNA polymerase II"/>
    <property type="evidence" value="ECO:0007669"/>
    <property type="project" value="TreeGrafter"/>
</dbReference>
<feature type="region of interest" description="Disordered" evidence="1">
    <location>
        <begin position="1012"/>
        <end position="1039"/>
    </location>
</feature>
<dbReference type="EMBL" id="JAPQKI010000005">
    <property type="protein sequence ID" value="KAJ5098579.1"/>
    <property type="molecule type" value="Genomic_DNA"/>
</dbReference>
<organism evidence="3 4">
    <name type="scientific">Penicillium argentinense</name>
    <dbReference type="NCBI Taxonomy" id="1131581"/>
    <lineage>
        <taxon>Eukaryota</taxon>
        <taxon>Fungi</taxon>
        <taxon>Dikarya</taxon>
        <taxon>Ascomycota</taxon>
        <taxon>Pezizomycotina</taxon>
        <taxon>Eurotiomycetes</taxon>
        <taxon>Eurotiomycetidae</taxon>
        <taxon>Eurotiales</taxon>
        <taxon>Aspergillaceae</taxon>
        <taxon>Penicillium</taxon>
    </lineage>
</organism>
<dbReference type="Proteomes" id="UP001149074">
    <property type="component" value="Unassembled WGS sequence"/>
</dbReference>
<feature type="region of interest" description="Disordered" evidence="1">
    <location>
        <begin position="747"/>
        <end position="889"/>
    </location>
</feature>
<gene>
    <name evidence="3" type="ORF">N7532_005580</name>
</gene>
<feature type="compositionally biased region" description="Polar residues" evidence="1">
    <location>
        <begin position="339"/>
        <end position="352"/>
    </location>
</feature>
<feature type="domain" description="Ams2/SPT21 N-terminal" evidence="2">
    <location>
        <begin position="7"/>
        <end position="148"/>
    </location>
</feature>
<dbReference type="OrthoDB" id="3199820at2759"/>
<dbReference type="AlphaFoldDB" id="A0A9W9K9Z2"/>
<evidence type="ECO:0000259" key="2">
    <source>
        <dbReference type="Pfam" id="PF25823"/>
    </source>
</evidence>
<dbReference type="GO" id="GO:0000183">
    <property type="term" value="P:rDNA heterochromatin formation"/>
    <property type="evidence" value="ECO:0007669"/>
    <property type="project" value="TreeGrafter"/>
</dbReference>
<dbReference type="Pfam" id="PF25823">
    <property type="entry name" value="Ams2-SPT21_N"/>
    <property type="match status" value="1"/>
</dbReference>
<feature type="compositionally biased region" description="Polar residues" evidence="1">
    <location>
        <begin position="249"/>
        <end position="270"/>
    </location>
</feature>
<dbReference type="InterPro" id="IPR013088">
    <property type="entry name" value="Znf_NHR/GATA"/>
</dbReference>
<reference evidence="3" key="2">
    <citation type="journal article" date="2023" name="IMA Fungus">
        <title>Comparative genomic study of the Penicillium genus elucidates a diverse pangenome and 15 lateral gene transfer events.</title>
        <authorList>
            <person name="Petersen C."/>
            <person name="Sorensen T."/>
            <person name="Nielsen M.R."/>
            <person name="Sondergaard T.E."/>
            <person name="Sorensen J.L."/>
            <person name="Fitzpatrick D.A."/>
            <person name="Frisvad J.C."/>
            <person name="Nielsen K.L."/>
        </authorList>
    </citation>
    <scope>NUCLEOTIDE SEQUENCE</scope>
    <source>
        <strain evidence="3">IBT 30761</strain>
    </source>
</reference>
<dbReference type="FunFam" id="3.30.50.10:FF:000067">
    <property type="entry name" value="GATA transcription factor (Ams2), putative"/>
    <property type="match status" value="1"/>
</dbReference>
<feature type="compositionally biased region" description="Polar residues" evidence="1">
    <location>
        <begin position="229"/>
        <end position="242"/>
    </location>
</feature>
<comment type="caution">
    <text evidence="3">The sequence shown here is derived from an EMBL/GenBank/DDBJ whole genome shotgun (WGS) entry which is preliminary data.</text>
</comment>
<dbReference type="CDD" id="cd00202">
    <property type="entry name" value="ZnF_GATA"/>
    <property type="match status" value="1"/>
</dbReference>
<feature type="compositionally biased region" description="Low complexity" evidence="1">
    <location>
        <begin position="786"/>
        <end position="800"/>
    </location>
</feature>
<feature type="compositionally biased region" description="Basic and acidic residues" evidence="1">
    <location>
        <begin position="874"/>
        <end position="886"/>
    </location>
</feature>
<dbReference type="SUPFAM" id="SSF57716">
    <property type="entry name" value="Glucocorticoid receptor-like (DNA-binding domain)"/>
    <property type="match status" value="1"/>
</dbReference>
<feature type="compositionally biased region" description="Low complexity" evidence="1">
    <location>
        <begin position="394"/>
        <end position="417"/>
    </location>
</feature>
<feature type="region of interest" description="Disordered" evidence="1">
    <location>
        <begin position="1133"/>
        <end position="1166"/>
    </location>
</feature>
<protein>
    <recommendedName>
        <fullName evidence="2">Ams2/SPT21 N-terminal domain-containing protein</fullName>
    </recommendedName>
</protein>
<evidence type="ECO:0000313" key="4">
    <source>
        <dbReference type="Proteomes" id="UP001149074"/>
    </source>
</evidence>
<feature type="compositionally biased region" description="Low complexity" evidence="1">
    <location>
        <begin position="289"/>
        <end position="305"/>
    </location>
</feature>
<dbReference type="GeneID" id="81357053"/>
<dbReference type="InterPro" id="IPR057725">
    <property type="entry name" value="Ams2-SPT21_N"/>
</dbReference>
<dbReference type="GO" id="GO:0008270">
    <property type="term" value="F:zinc ion binding"/>
    <property type="evidence" value="ECO:0007669"/>
    <property type="project" value="InterPro"/>
</dbReference>
<feature type="compositionally biased region" description="Polar residues" evidence="1">
    <location>
        <begin position="516"/>
        <end position="531"/>
    </location>
</feature>
<dbReference type="RefSeq" id="XP_056474233.1">
    <property type="nucleotide sequence ID" value="XM_056618074.1"/>
</dbReference>
<feature type="compositionally biased region" description="Basic and acidic residues" evidence="1">
    <location>
        <begin position="928"/>
        <end position="949"/>
    </location>
</feature>
<feature type="region of interest" description="Disordered" evidence="1">
    <location>
        <begin position="919"/>
        <end position="994"/>
    </location>
</feature>
<feature type="region of interest" description="Disordered" evidence="1">
    <location>
        <begin position="222"/>
        <end position="573"/>
    </location>
</feature>
<feature type="region of interest" description="Disordered" evidence="1">
    <location>
        <begin position="617"/>
        <end position="636"/>
    </location>
</feature>
<dbReference type="PANTHER" id="PTHR39147">
    <property type="entry name" value="PROTEIN SPT21"/>
    <property type="match status" value="1"/>
</dbReference>